<name>A0A1R3HD06_9ROSI</name>
<dbReference type="EMBL" id="AWUE01020406">
    <property type="protein sequence ID" value="OMO68220.1"/>
    <property type="molecule type" value="Genomic_DNA"/>
</dbReference>
<protein>
    <submittedName>
        <fullName evidence="2">Uncharacterized protein</fullName>
    </submittedName>
</protein>
<evidence type="ECO:0000313" key="3">
    <source>
        <dbReference type="Proteomes" id="UP000187203"/>
    </source>
</evidence>
<proteinExistence type="predicted"/>
<organism evidence="2 3">
    <name type="scientific">Corchorus olitorius</name>
    <dbReference type="NCBI Taxonomy" id="93759"/>
    <lineage>
        <taxon>Eukaryota</taxon>
        <taxon>Viridiplantae</taxon>
        <taxon>Streptophyta</taxon>
        <taxon>Embryophyta</taxon>
        <taxon>Tracheophyta</taxon>
        <taxon>Spermatophyta</taxon>
        <taxon>Magnoliopsida</taxon>
        <taxon>eudicotyledons</taxon>
        <taxon>Gunneridae</taxon>
        <taxon>Pentapetalae</taxon>
        <taxon>rosids</taxon>
        <taxon>malvids</taxon>
        <taxon>Malvales</taxon>
        <taxon>Malvaceae</taxon>
        <taxon>Grewioideae</taxon>
        <taxon>Apeibeae</taxon>
        <taxon>Corchorus</taxon>
    </lineage>
</organism>
<accession>A0A1R3HD06</accession>
<gene>
    <name evidence="2" type="ORF">COLO4_29829</name>
</gene>
<dbReference type="AlphaFoldDB" id="A0A1R3HD06"/>
<keyword evidence="3" id="KW-1185">Reference proteome</keyword>
<reference evidence="3" key="1">
    <citation type="submission" date="2013-09" db="EMBL/GenBank/DDBJ databases">
        <title>Corchorus olitorius genome sequencing.</title>
        <authorList>
            <person name="Alam M."/>
            <person name="Haque M.S."/>
            <person name="Islam M.S."/>
            <person name="Emdad E.M."/>
            <person name="Islam M.M."/>
            <person name="Ahmed B."/>
            <person name="Halim A."/>
            <person name="Hossen Q.M.M."/>
            <person name="Hossain M.Z."/>
            <person name="Ahmed R."/>
            <person name="Khan M.M."/>
            <person name="Islam R."/>
            <person name="Rashid M.M."/>
            <person name="Khan S.A."/>
            <person name="Rahman M.S."/>
            <person name="Alam M."/>
            <person name="Yahiya A.S."/>
            <person name="Khan M.S."/>
            <person name="Azam M.S."/>
            <person name="Haque T."/>
            <person name="Lashkar M.Z.H."/>
            <person name="Akhand A.I."/>
            <person name="Morshed G."/>
            <person name="Roy S."/>
            <person name="Uddin K.S."/>
            <person name="Rabeya T."/>
            <person name="Hossain A.S."/>
            <person name="Chowdhury A."/>
            <person name="Snigdha A.R."/>
            <person name="Mortoza M.S."/>
            <person name="Matin S.A."/>
            <person name="Hoque S.M.E."/>
            <person name="Islam M.K."/>
            <person name="Roy D.K."/>
            <person name="Haider R."/>
            <person name="Moosa M.M."/>
            <person name="Elias S.M."/>
            <person name="Hasan A.M."/>
            <person name="Jahan S."/>
            <person name="Shafiuddin M."/>
            <person name="Mahmood N."/>
            <person name="Shommy N.S."/>
        </authorList>
    </citation>
    <scope>NUCLEOTIDE SEQUENCE [LARGE SCALE GENOMIC DNA]</scope>
    <source>
        <strain evidence="3">cv. O-4</strain>
    </source>
</reference>
<dbReference type="Proteomes" id="UP000187203">
    <property type="component" value="Unassembled WGS sequence"/>
</dbReference>
<sequence>MARIPFPRECSWTDSRTDSDESDDNIDNIARINPPPLHQE</sequence>
<evidence type="ECO:0000256" key="1">
    <source>
        <dbReference type="SAM" id="MobiDB-lite"/>
    </source>
</evidence>
<feature type="region of interest" description="Disordered" evidence="1">
    <location>
        <begin position="1"/>
        <end position="40"/>
    </location>
</feature>
<evidence type="ECO:0000313" key="2">
    <source>
        <dbReference type="EMBL" id="OMO68220.1"/>
    </source>
</evidence>
<comment type="caution">
    <text evidence="2">The sequence shown here is derived from an EMBL/GenBank/DDBJ whole genome shotgun (WGS) entry which is preliminary data.</text>
</comment>